<dbReference type="OrthoDB" id="3684889at2759"/>
<dbReference type="Proteomes" id="UP000800040">
    <property type="component" value="Unassembled WGS sequence"/>
</dbReference>
<dbReference type="EMBL" id="ML975337">
    <property type="protein sequence ID" value="KAF1832514.1"/>
    <property type="molecule type" value="Genomic_DNA"/>
</dbReference>
<sequence length="300" mass="34907">MDEEYIKKLNLLQKLSWITQHALAIRFREVQAEHALSLLNKRIHRHSLHPEYKRLCHLWWVYNSDLDAYVEKMLAPQGLDICVRMQKKLPRELRDIILEYTLEIRKSRDQSKTPNPSAKPYLKACRVFERKLSNAGLLHICNIEFVGLDTLCEIAQTWYRTATFPFDTLVRKSAVSCSVFRKDLWGFGPNVANRIQNVKLHVEAYLLSNFHDPFDADLRVLLRVTKPTKILVCVNHEDSTRLLSERLVAIALKDTLVPHVDKLVNQGHAARLWYGSKKDVLLSKLFAPNYVIVQEMQDVP</sequence>
<dbReference type="EMBL" id="ML975358">
    <property type="protein sequence ID" value="KAF1831624.1"/>
    <property type="molecule type" value="Genomic_DNA"/>
</dbReference>
<protein>
    <submittedName>
        <fullName evidence="2">Uncharacterized protein</fullName>
    </submittedName>
</protein>
<organism evidence="2 3">
    <name type="scientific">Decorospora gaudefroyi</name>
    <dbReference type="NCBI Taxonomy" id="184978"/>
    <lineage>
        <taxon>Eukaryota</taxon>
        <taxon>Fungi</taxon>
        <taxon>Dikarya</taxon>
        <taxon>Ascomycota</taxon>
        <taxon>Pezizomycotina</taxon>
        <taxon>Dothideomycetes</taxon>
        <taxon>Pleosporomycetidae</taxon>
        <taxon>Pleosporales</taxon>
        <taxon>Pleosporineae</taxon>
        <taxon>Pleosporaceae</taxon>
        <taxon>Decorospora</taxon>
    </lineage>
</organism>
<evidence type="ECO:0000313" key="1">
    <source>
        <dbReference type="EMBL" id="KAF1831624.1"/>
    </source>
</evidence>
<reference evidence="2" key="1">
    <citation type="submission" date="2020-01" db="EMBL/GenBank/DDBJ databases">
        <authorList>
            <consortium name="DOE Joint Genome Institute"/>
            <person name="Haridas S."/>
            <person name="Albert R."/>
            <person name="Binder M."/>
            <person name="Bloem J."/>
            <person name="Labutti K."/>
            <person name="Salamov A."/>
            <person name="Andreopoulos B."/>
            <person name="Baker S.E."/>
            <person name="Barry K."/>
            <person name="Bills G."/>
            <person name="Bluhm B.H."/>
            <person name="Cannon C."/>
            <person name="Castanera R."/>
            <person name="Culley D.E."/>
            <person name="Daum C."/>
            <person name="Ezra D."/>
            <person name="Gonzalez J.B."/>
            <person name="Henrissat B."/>
            <person name="Kuo A."/>
            <person name="Liang C."/>
            <person name="Lipzen A."/>
            <person name="Lutzoni F."/>
            <person name="Magnuson J."/>
            <person name="Mondo S."/>
            <person name="Nolan M."/>
            <person name="Ohm R."/>
            <person name="Pangilinan J."/>
            <person name="Park H.-J."/>
            <person name="Ramirez L."/>
            <person name="Alfaro M."/>
            <person name="Sun H."/>
            <person name="Tritt A."/>
            <person name="Yoshinaga Y."/>
            <person name="Zwiers L.-H."/>
            <person name="Turgeon B.G."/>
            <person name="Goodwin S.B."/>
            <person name="Spatafora J.W."/>
            <person name="Crous P.W."/>
            <person name="Grigoriev I.V."/>
        </authorList>
    </citation>
    <scope>NUCLEOTIDE SEQUENCE</scope>
    <source>
        <strain evidence="2">P77</strain>
    </source>
</reference>
<name>A0A6A5KDK3_9PLEO</name>
<proteinExistence type="predicted"/>
<gene>
    <name evidence="1" type="ORF">BDW02DRAFT_605996</name>
    <name evidence="2" type="ORF">BDW02DRAFT_625536</name>
</gene>
<evidence type="ECO:0000313" key="3">
    <source>
        <dbReference type="Proteomes" id="UP000800040"/>
    </source>
</evidence>
<keyword evidence="3" id="KW-1185">Reference proteome</keyword>
<evidence type="ECO:0000313" key="2">
    <source>
        <dbReference type="EMBL" id="KAF1832514.1"/>
    </source>
</evidence>
<accession>A0A6A5KDK3</accession>
<dbReference type="AlphaFoldDB" id="A0A6A5KDK3"/>